<evidence type="ECO:0000313" key="3">
    <source>
        <dbReference type="EMBL" id="KAJ3842687.1"/>
    </source>
</evidence>
<feature type="region of interest" description="Disordered" evidence="1">
    <location>
        <begin position="138"/>
        <end position="173"/>
    </location>
</feature>
<proteinExistence type="predicted"/>
<keyword evidence="4" id="KW-1185">Reference proteome</keyword>
<feature type="chain" id="PRO_5041294950" description="Secreted protein" evidence="2">
    <location>
        <begin position="25"/>
        <end position="173"/>
    </location>
</feature>
<dbReference type="Proteomes" id="UP001163846">
    <property type="component" value="Unassembled WGS sequence"/>
</dbReference>
<dbReference type="EMBL" id="MU805998">
    <property type="protein sequence ID" value="KAJ3842687.1"/>
    <property type="molecule type" value="Genomic_DNA"/>
</dbReference>
<keyword evidence="2" id="KW-0732">Signal</keyword>
<accession>A0AA38UL69</accession>
<feature type="signal peptide" evidence="2">
    <location>
        <begin position="1"/>
        <end position="24"/>
    </location>
</feature>
<evidence type="ECO:0000256" key="1">
    <source>
        <dbReference type="SAM" id="MobiDB-lite"/>
    </source>
</evidence>
<evidence type="ECO:0000313" key="4">
    <source>
        <dbReference type="Proteomes" id="UP001163846"/>
    </source>
</evidence>
<gene>
    <name evidence="3" type="ORF">F5878DRAFT_722033</name>
</gene>
<dbReference type="AlphaFoldDB" id="A0AA38UL69"/>
<name>A0AA38UL69_9AGAR</name>
<evidence type="ECO:0000256" key="2">
    <source>
        <dbReference type="SAM" id="SignalP"/>
    </source>
</evidence>
<comment type="caution">
    <text evidence="3">The sequence shown here is derived from an EMBL/GenBank/DDBJ whole genome shotgun (WGS) entry which is preliminary data.</text>
</comment>
<organism evidence="3 4">
    <name type="scientific">Lentinula raphanica</name>
    <dbReference type="NCBI Taxonomy" id="153919"/>
    <lineage>
        <taxon>Eukaryota</taxon>
        <taxon>Fungi</taxon>
        <taxon>Dikarya</taxon>
        <taxon>Basidiomycota</taxon>
        <taxon>Agaricomycotina</taxon>
        <taxon>Agaricomycetes</taxon>
        <taxon>Agaricomycetidae</taxon>
        <taxon>Agaricales</taxon>
        <taxon>Marasmiineae</taxon>
        <taxon>Omphalotaceae</taxon>
        <taxon>Lentinula</taxon>
    </lineage>
</organism>
<reference evidence="3" key="1">
    <citation type="submission" date="2022-08" db="EMBL/GenBank/DDBJ databases">
        <authorList>
            <consortium name="DOE Joint Genome Institute"/>
            <person name="Min B."/>
            <person name="Riley R."/>
            <person name="Sierra-Patev S."/>
            <person name="Naranjo-Ortiz M."/>
            <person name="Looney B."/>
            <person name="Konkel Z."/>
            <person name="Slot J.C."/>
            <person name="Sakamoto Y."/>
            <person name="Steenwyk J.L."/>
            <person name="Rokas A."/>
            <person name="Carro J."/>
            <person name="Camarero S."/>
            <person name="Ferreira P."/>
            <person name="Molpeceres G."/>
            <person name="Ruiz-Duenas F.J."/>
            <person name="Serrano A."/>
            <person name="Henrissat B."/>
            <person name="Drula E."/>
            <person name="Hughes K.W."/>
            <person name="Mata J.L."/>
            <person name="Ishikawa N.K."/>
            <person name="Vargas-Isla R."/>
            <person name="Ushijima S."/>
            <person name="Smith C.A."/>
            <person name="Ahrendt S."/>
            <person name="Andreopoulos W."/>
            <person name="He G."/>
            <person name="Labutti K."/>
            <person name="Lipzen A."/>
            <person name="Ng V."/>
            <person name="Sandor L."/>
            <person name="Barry K."/>
            <person name="Martinez A.T."/>
            <person name="Xiao Y."/>
            <person name="Gibbons J.G."/>
            <person name="Terashima K."/>
            <person name="Hibbett D.S."/>
            <person name="Grigoriev I.V."/>
        </authorList>
    </citation>
    <scope>NUCLEOTIDE SEQUENCE</scope>
    <source>
        <strain evidence="3">TFB9207</strain>
    </source>
</reference>
<protein>
    <recommendedName>
        <fullName evidence="5">Secreted protein</fullName>
    </recommendedName>
</protein>
<sequence>MMAISLRLIFSLSLALCTAKLSYAAPIPIVSGLPSQTLSVCPPTEIGIARSPYLQNLSTSVSAAQIVANDCGVISANPTGLCGSYGANSHVGCVNLDQPTTALTPDGTHWTCKPAIGSCTSLQNGVVEVIACCTRTTDPPAQPSVTDSDSGTGSLSPSNSTSDAVSESAPPNK</sequence>
<evidence type="ECO:0008006" key="5">
    <source>
        <dbReference type="Google" id="ProtNLM"/>
    </source>
</evidence>